<dbReference type="SMART" id="SM00358">
    <property type="entry name" value="DSRM"/>
    <property type="match status" value="2"/>
</dbReference>
<dbReference type="EMBL" id="PJQY01001977">
    <property type="protein sequence ID" value="PQP97424.1"/>
    <property type="molecule type" value="Genomic_DNA"/>
</dbReference>
<evidence type="ECO:0000256" key="6">
    <source>
        <dbReference type="ARBA" id="ARBA00022741"/>
    </source>
</evidence>
<evidence type="ECO:0000256" key="3">
    <source>
        <dbReference type="ARBA" id="ARBA00022722"/>
    </source>
</evidence>
<dbReference type="Gene3D" id="2.170.260.10">
    <property type="entry name" value="paz domain"/>
    <property type="match status" value="1"/>
</dbReference>
<dbReference type="PROSITE" id="PS00517">
    <property type="entry name" value="RNASE_3_1"/>
    <property type="match status" value="1"/>
</dbReference>
<evidence type="ECO:0000256" key="4">
    <source>
        <dbReference type="ARBA" id="ARBA00022723"/>
    </source>
</evidence>
<keyword evidence="6" id="KW-0547">Nucleotide-binding</keyword>
<dbReference type="Gene3D" id="3.30.160.20">
    <property type="match status" value="1"/>
</dbReference>
<dbReference type="InterPro" id="IPR000999">
    <property type="entry name" value="RNase_III_dom"/>
</dbReference>
<dbReference type="FunFam" id="1.10.1520.10:FF:000004">
    <property type="entry name" value="Endoribonuclease dicer-like 1"/>
    <property type="match status" value="1"/>
</dbReference>
<dbReference type="SMART" id="SM00949">
    <property type="entry name" value="PAZ"/>
    <property type="match status" value="1"/>
</dbReference>
<dbReference type="GO" id="GO:0004525">
    <property type="term" value="F:ribonuclease III activity"/>
    <property type="evidence" value="ECO:0007669"/>
    <property type="project" value="InterPro"/>
</dbReference>
<dbReference type="GO" id="GO:0000166">
    <property type="term" value="F:nucleotide binding"/>
    <property type="evidence" value="ECO:0007669"/>
    <property type="project" value="UniProtKB-KW"/>
</dbReference>
<organism evidence="16 17">
    <name type="scientific">Prunus yedoensis var. nudiflora</name>
    <dbReference type="NCBI Taxonomy" id="2094558"/>
    <lineage>
        <taxon>Eukaryota</taxon>
        <taxon>Viridiplantae</taxon>
        <taxon>Streptophyta</taxon>
        <taxon>Embryophyta</taxon>
        <taxon>Tracheophyta</taxon>
        <taxon>Spermatophyta</taxon>
        <taxon>Magnoliopsida</taxon>
        <taxon>eudicotyledons</taxon>
        <taxon>Gunneridae</taxon>
        <taxon>Pentapetalae</taxon>
        <taxon>rosids</taxon>
        <taxon>fabids</taxon>
        <taxon>Rosales</taxon>
        <taxon>Rosaceae</taxon>
        <taxon>Amygdaloideae</taxon>
        <taxon>Amygdaleae</taxon>
        <taxon>Prunus</taxon>
    </lineage>
</organism>
<dbReference type="Pfam" id="PF02170">
    <property type="entry name" value="PAZ"/>
    <property type="match status" value="1"/>
</dbReference>
<accession>A0A314XRB8</accession>
<dbReference type="PANTHER" id="PTHR14950">
    <property type="entry name" value="DICER-RELATED"/>
    <property type="match status" value="1"/>
</dbReference>
<dbReference type="InterPro" id="IPR036389">
    <property type="entry name" value="RNase_III_sf"/>
</dbReference>
<keyword evidence="7" id="KW-0255">Endonuclease</keyword>
<comment type="cofactor">
    <cofactor evidence="2">
        <name>Mg(2+)</name>
        <dbReference type="ChEBI" id="CHEBI:18420"/>
    </cofactor>
</comment>
<dbReference type="OrthoDB" id="6513042at2759"/>
<comment type="caution">
    <text evidence="16">The sequence shown here is derived from an EMBL/GenBank/DDBJ whole genome shotgun (WGS) entry which is preliminary data.</text>
</comment>
<keyword evidence="5" id="KW-0677">Repeat</keyword>
<dbReference type="CDD" id="cd00593">
    <property type="entry name" value="RIBOc"/>
    <property type="match status" value="2"/>
</dbReference>
<dbReference type="SUPFAM" id="SSF69065">
    <property type="entry name" value="RNase III domain-like"/>
    <property type="match status" value="2"/>
</dbReference>
<keyword evidence="11" id="KW-0464">Manganese</keyword>
<dbReference type="Pfam" id="PF00636">
    <property type="entry name" value="Ribonuclease_3"/>
    <property type="match status" value="2"/>
</dbReference>
<dbReference type="InterPro" id="IPR014720">
    <property type="entry name" value="dsRBD_dom"/>
</dbReference>
<dbReference type="PROSITE" id="PS50137">
    <property type="entry name" value="DS_RBD"/>
    <property type="match status" value="1"/>
</dbReference>
<dbReference type="GO" id="GO:0046872">
    <property type="term" value="F:metal ion binding"/>
    <property type="evidence" value="ECO:0007669"/>
    <property type="project" value="UniProtKB-KW"/>
</dbReference>
<evidence type="ECO:0000259" key="15">
    <source>
        <dbReference type="PROSITE" id="PS50821"/>
    </source>
</evidence>
<evidence type="ECO:0000313" key="17">
    <source>
        <dbReference type="Proteomes" id="UP000250321"/>
    </source>
</evidence>
<evidence type="ECO:0000256" key="2">
    <source>
        <dbReference type="ARBA" id="ARBA00001946"/>
    </source>
</evidence>
<evidence type="ECO:0000256" key="5">
    <source>
        <dbReference type="ARBA" id="ARBA00022737"/>
    </source>
</evidence>
<dbReference type="STRING" id="2094558.A0A314XRB8"/>
<evidence type="ECO:0000313" key="16">
    <source>
        <dbReference type="EMBL" id="PQP97424.1"/>
    </source>
</evidence>
<feature type="domain" description="PAZ" evidence="15">
    <location>
        <begin position="115"/>
        <end position="227"/>
    </location>
</feature>
<evidence type="ECO:0000256" key="10">
    <source>
        <dbReference type="ARBA" id="ARBA00022884"/>
    </source>
</evidence>
<feature type="domain" description="RNase III" evidence="14">
    <location>
        <begin position="464"/>
        <end position="608"/>
    </location>
</feature>
<keyword evidence="9" id="KW-0460">Magnesium</keyword>
<evidence type="ECO:0000256" key="1">
    <source>
        <dbReference type="ARBA" id="ARBA00001936"/>
    </source>
</evidence>
<comment type="cofactor">
    <cofactor evidence="1">
        <name>Mn(2+)</name>
        <dbReference type="ChEBI" id="CHEBI:29035"/>
    </cofactor>
</comment>
<feature type="domain" description="RNase III" evidence="14">
    <location>
        <begin position="254"/>
        <end position="423"/>
    </location>
</feature>
<dbReference type="GO" id="GO:0003723">
    <property type="term" value="F:RNA binding"/>
    <property type="evidence" value="ECO:0007669"/>
    <property type="project" value="UniProtKB-UniRule"/>
</dbReference>
<evidence type="ECO:0000256" key="9">
    <source>
        <dbReference type="ARBA" id="ARBA00022842"/>
    </source>
</evidence>
<dbReference type="Pfam" id="PF14709">
    <property type="entry name" value="DND1_DSRM"/>
    <property type="match status" value="1"/>
</dbReference>
<evidence type="ECO:0000256" key="7">
    <source>
        <dbReference type="ARBA" id="ARBA00022759"/>
    </source>
</evidence>
<evidence type="ECO:0000256" key="11">
    <source>
        <dbReference type="ARBA" id="ARBA00023211"/>
    </source>
</evidence>
<feature type="domain" description="DRBM" evidence="13">
    <location>
        <begin position="840"/>
        <end position="916"/>
    </location>
</feature>
<dbReference type="Gene3D" id="1.10.1520.10">
    <property type="entry name" value="Ribonuclease III domain"/>
    <property type="match status" value="2"/>
</dbReference>
<evidence type="ECO:0000256" key="8">
    <source>
        <dbReference type="ARBA" id="ARBA00022801"/>
    </source>
</evidence>
<gene>
    <name evidence="16" type="ORF">Pyn_10093</name>
</gene>
<keyword evidence="8" id="KW-0378">Hydrolase</keyword>
<evidence type="ECO:0000259" key="14">
    <source>
        <dbReference type="PROSITE" id="PS50142"/>
    </source>
</evidence>
<keyword evidence="3" id="KW-0540">Nuclease</keyword>
<keyword evidence="4" id="KW-0479">Metal-binding</keyword>
<sequence>MELDLHLAHGRSVMTELVPSGFAEFGKDEILLAQNFQEMFLKLVLDRTEFVSEFVPLGKHDFSRSSSSTFYLLLPVTLGNNYKIASIDWRTIKKCLSSPVFKAPGDALGRKSHPSDIRLASGFKSISDIKNSLVYAPYKSTFYFITDVVQERNAYSPYKDSGTLSYVDHLIKKFHIHLKYPEQQLLHAKPLFCLHNLLHNRKQEDSGPQQLDEYFIDLPPELCELKVIGFSKDIGSSISLLPSIMHRLENLLVAIELKHVLSVSFPEGAEVTAERVLEALTTEKCQERFSLERLEILGDAFLKFAVGRHFFLLHNSLDEGGLTRKRSNVVNNSNLFKLATRSNLQVYIRDQSFEPSQFFALGRPCPRICGKETIGAIDSQGLCSVNHTNSSEVRCSKGHHWLYKKTIADVVESLIGAFIVDSGFKAATAFLRWIGIQVDFEPSQVTEVCIASTRYIPLSACMDIAALENSLGYQFVHKGLLLQAFVHPSYNKHGGGCYQRLEFLGDAVLDYLITSYLYSVYPKLKPGQLTDLRSVSVNNKAFANVAVDRSFHKFLICDSSSLSEAIKVYVDFSDTPASERGLLDGPKCPKALGDLVESCLGAILLDTGFNLNRVWEIMLSFLKPIMSFSSLQLSPIRELRELCQAHTWDLRFLPSKKGKTYSIQATVEGNNVCATASSTSLNKKDAIRICAKLIFAKTDPDGSPRFQPTHAQGNIPKTKSLEEVLKSSNEMEAKLIGYDETPIDVVLPDVIGFDKLNVQEPCRRNFNSKMHIKEERNGDSSCIKPVLQPHLHLKQSKYNQVRPGEIPAVMLTHKPEGIKYGVFLKFSYSENLPGGSHEATARARLYEICAANYWEPPLFECCNEEGPSHLKLFTFKVVVKIEEAPDMILECFGSPHGNKKAAAEHAAEGALWYLRNGGYISSSG</sequence>
<dbReference type="GO" id="GO:0005737">
    <property type="term" value="C:cytoplasm"/>
    <property type="evidence" value="ECO:0007669"/>
    <property type="project" value="TreeGrafter"/>
</dbReference>
<proteinExistence type="predicted"/>
<name>A0A314XRB8_PRUYE</name>
<dbReference type="InterPro" id="IPR003100">
    <property type="entry name" value="PAZ_dom"/>
</dbReference>
<dbReference type="GO" id="GO:0005634">
    <property type="term" value="C:nucleus"/>
    <property type="evidence" value="ECO:0007669"/>
    <property type="project" value="TreeGrafter"/>
</dbReference>
<dbReference type="PANTHER" id="PTHR14950:SF15">
    <property type="entry name" value="DICER-LIKE PROTEIN 4"/>
    <property type="match status" value="1"/>
</dbReference>
<dbReference type="SMART" id="SM00535">
    <property type="entry name" value="RIBOc"/>
    <property type="match status" value="2"/>
</dbReference>
<dbReference type="SUPFAM" id="SSF101690">
    <property type="entry name" value="PAZ domain"/>
    <property type="match status" value="1"/>
</dbReference>
<dbReference type="PROSITE" id="PS50142">
    <property type="entry name" value="RNASE_3_2"/>
    <property type="match status" value="2"/>
</dbReference>
<dbReference type="Proteomes" id="UP000250321">
    <property type="component" value="Unassembled WGS sequence"/>
</dbReference>
<protein>
    <submittedName>
        <fullName evidence="16">Dicer-like protein 4 isoform X1</fullName>
    </submittedName>
</protein>
<reference evidence="16 17" key="1">
    <citation type="submission" date="2018-02" db="EMBL/GenBank/DDBJ databases">
        <title>Draft genome of wild Prunus yedoensis var. nudiflora.</title>
        <authorList>
            <person name="Baek S."/>
            <person name="Kim J.-H."/>
            <person name="Choi K."/>
            <person name="Kim G.-B."/>
            <person name="Cho A."/>
            <person name="Jang H."/>
            <person name="Shin C.-H."/>
            <person name="Yu H.-J."/>
            <person name="Mun J.-H."/>
        </authorList>
    </citation>
    <scope>NUCLEOTIDE SEQUENCE [LARGE SCALE GENOMIC DNA]</scope>
    <source>
        <strain evidence="17">cv. Jeju island</strain>
        <tissue evidence="16">Leaf</tissue>
    </source>
</reference>
<keyword evidence="10 12" id="KW-0694">RNA-binding</keyword>
<dbReference type="SUPFAM" id="SSF54768">
    <property type="entry name" value="dsRNA-binding domain-like"/>
    <property type="match status" value="2"/>
</dbReference>
<evidence type="ECO:0000256" key="12">
    <source>
        <dbReference type="PROSITE-ProRule" id="PRU00266"/>
    </source>
</evidence>
<evidence type="ECO:0000259" key="13">
    <source>
        <dbReference type="PROSITE" id="PS50137"/>
    </source>
</evidence>
<dbReference type="GO" id="GO:0030422">
    <property type="term" value="P:siRNA processing"/>
    <property type="evidence" value="ECO:0007669"/>
    <property type="project" value="TreeGrafter"/>
</dbReference>
<dbReference type="InterPro" id="IPR036085">
    <property type="entry name" value="PAZ_dom_sf"/>
</dbReference>
<keyword evidence="17" id="KW-1185">Reference proteome</keyword>
<dbReference type="PROSITE" id="PS50821">
    <property type="entry name" value="PAZ"/>
    <property type="match status" value="1"/>
</dbReference>
<dbReference type="AlphaFoldDB" id="A0A314XRB8"/>